<dbReference type="InterPro" id="IPR029065">
    <property type="entry name" value="Enolase_C-like"/>
</dbReference>
<keyword evidence="2 6" id="KW-0479">Metal-binding</keyword>
<dbReference type="InterPro" id="IPR013341">
    <property type="entry name" value="Mandelate_racemase_N_dom"/>
</dbReference>
<dbReference type="SFLD" id="SFLDS00001">
    <property type="entry name" value="Enolase"/>
    <property type="match status" value="1"/>
</dbReference>
<keyword evidence="4 7" id="KW-0413">Isomerase</keyword>
<dbReference type="SMART" id="SM00922">
    <property type="entry name" value="MR_MLE"/>
    <property type="match status" value="1"/>
</dbReference>
<feature type="binding site" evidence="6">
    <location>
        <position position="283"/>
    </location>
    <ligand>
        <name>Mg(2+)</name>
        <dbReference type="ChEBI" id="CHEBI:18420"/>
    </ligand>
</feature>
<reference evidence="9" key="1">
    <citation type="submission" date="2020-10" db="EMBL/GenBank/DDBJ databases">
        <authorList>
            <person name="Gilroy R."/>
        </authorList>
    </citation>
    <scope>NUCLEOTIDE SEQUENCE</scope>
    <source>
        <strain evidence="9">B3-1481</strain>
    </source>
</reference>
<evidence type="ECO:0000256" key="2">
    <source>
        <dbReference type="ARBA" id="ARBA00022723"/>
    </source>
</evidence>
<evidence type="ECO:0000256" key="3">
    <source>
        <dbReference type="ARBA" id="ARBA00022842"/>
    </source>
</evidence>
<feature type="domain" description="Mandelate racemase/muconate lactonizing enzyme C-terminal" evidence="8">
    <location>
        <begin position="185"/>
        <end position="279"/>
    </location>
</feature>
<dbReference type="CDD" id="cd03319">
    <property type="entry name" value="L-Ala-DL-Glu_epimerase"/>
    <property type="match status" value="1"/>
</dbReference>
<feature type="binding site" evidence="6">
    <location>
        <position position="231"/>
    </location>
    <ligand>
        <name>Mg(2+)</name>
        <dbReference type="ChEBI" id="CHEBI:18420"/>
    </ligand>
</feature>
<dbReference type="InterPro" id="IPR029017">
    <property type="entry name" value="Enolase-like_N"/>
</dbReference>
<dbReference type="SFLD" id="SFLDG00180">
    <property type="entry name" value="muconate_cycloisomerase"/>
    <property type="match status" value="1"/>
</dbReference>
<dbReference type="PANTHER" id="PTHR48080">
    <property type="entry name" value="D-GALACTONATE DEHYDRATASE-RELATED"/>
    <property type="match status" value="1"/>
</dbReference>
<feature type="active site" description="Proton acceptor; specific for (S)-substrate epimerization" evidence="5">
    <location>
        <position position="305"/>
    </location>
</feature>
<dbReference type="Gene3D" id="3.30.390.10">
    <property type="entry name" value="Enolase-like, N-terminal domain"/>
    <property type="match status" value="1"/>
</dbReference>
<comment type="cofactor">
    <cofactor evidence="6 7">
        <name>Mg(2+)</name>
        <dbReference type="ChEBI" id="CHEBI:18420"/>
    </cofactor>
    <text evidence="6 7">Binds 1 Mg(2+) ion per subunit.</text>
</comment>
<comment type="caution">
    <text evidence="9">The sequence shown here is derived from an EMBL/GenBank/DDBJ whole genome shotgun (WGS) entry which is preliminary data.</text>
</comment>
<dbReference type="GO" id="GO:0000287">
    <property type="term" value="F:magnesium ion binding"/>
    <property type="evidence" value="ECO:0007669"/>
    <property type="project" value="UniProtKB-ARBA"/>
</dbReference>
<evidence type="ECO:0000256" key="6">
    <source>
        <dbReference type="PIRSR" id="PIRSR634603-3"/>
    </source>
</evidence>
<evidence type="ECO:0000313" key="9">
    <source>
        <dbReference type="EMBL" id="MBO8479541.1"/>
    </source>
</evidence>
<dbReference type="SUPFAM" id="SSF54826">
    <property type="entry name" value="Enolase N-terminal domain-like"/>
    <property type="match status" value="1"/>
</dbReference>
<evidence type="ECO:0000256" key="5">
    <source>
        <dbReference type="PIRSR" id="PIRSR634603-1"/>
    </source>
</evidence>
<evidence type="ECO:0000259" key="8">
    <source>
        <dbReference type="SMART" id="SM00922"/>
    </source>
</evidence>
<keyword evidence="3 6" id="KW-0460">Magnesium</keyword>
<dbReference type="InterPro" id="IPR013342">
    <property type="entry name" value="Mandelate_racemase_C"/>
</dbReference>
<evidence type="ECO:0000256" key="4">
    <source>
        <dbReference type="ARBA" id="ARBA00023235"/>
    </source>
</evidence>
<dbReference type="Pfam" id="PF13378">
    <property type="entry name" value="MR_MLE_C"/>
    <property type="match status" value="1"/>
</dbReference>
<evidence type="ECO:0000256" key="7">
    <source>
        <dbReference type="RuleBase" id="RU366006"/>
    </source>
</evidence>
<proteinExistence type="inferred from homology"/>
<dbReference type="InterPro" id="IPR034593">
    <property type="entry name" value="DgoD-like"/>
</dbReference>
<dbReference type="Pfam" id="PF02746">
    <property type="entry name" value="MR_MLE_N"/>
    <property type="match status" value="1"/>
</dbReference>
<name>A0A9D9IWI1_9BACT</name>
<dbReference type="Gene3D" id="3.20.20.120">
    <property type="entry name" value="Enolase-like C-terminal domain"/>
    <property type="match status" value="1"/>
</dbReference>
<organism evidence="9 10">
    <name type="scientific">Candidatus Cryptobacteroides avistercoris</name>
    <dbReference type="NCBI Taxonomy" id="2840758"/>
    <lineage>
        <taxon>Bacteria</taxon>
        <taxon>Pseudomonadati</taxon>
        <taxon>Bacteroidota</taxon>
        <taxon>Bacteroidia</taxon>
        <taxon>Bacteroidales</taxon>
        <taxon>Candidatus Cryptobacteroides</taxon>
    </lineage>
</organism>
<dbReference type="AlphaFoldDB" id="A0A9D9IWI1"/>
<dbReference type="PANTHER" id="PTHR48080:SF3">
    <property type="entry name" value="ENOLASE SUPERFAMILY MEMBER DDB_G0284701"/>
    <property type="match status" value="1"/>
</dbReference>
<protein>
    <recommendedName>
        <fullName evidence="7">Dipeptide epimerase</fullName>
        <ecNumber evidence="7">5.1.1.-</ecNumber>
    </recommendedName>
</protein>
<dbReference type="GO" id="GO:0016855">
    <property type="term" value="F:racemase and epimerase activity, acting on amino acids and derivatives"/>
    <property type="evidence" value="ECO:0007669"/>
    <property type="project" value="UniProtKB-UniRule"/>
</dbReference>
<dbReference type="EC" id="5.1.1.-" evidence="7"/>
<evidence type="ECO:0000256" key="1">
    <source>
        <dbReference type="ARBA" id="ARBA00008031"/>
    </source>
</evidence>
<sequence length="390" mass="42905">MDRRKFIRDSLMVTAGAVAAGTLPSCSGELGRIAARTSGSTASEGPLELEWEDFTAQMKYTFNISGSSRDSTPIVLTRLHWCGFTGYGEASMPPYLGENHASVNAFLQKVRDEVLPRFRDAFLLEDILAATDALTEGNCAAKASVDIALHDLLGKVMGQPWWRIWGFDPDDTPWTCYTIGYDASDDIVRRKTSEAAWSRFLKVKLGQSDAEDRRMIRLIREVCPDTPIYVDANQGWKDRVYAAEMCCWLAENGVVMVEQPMPKADLEGNGYVNSKSPVPVVADESCQRLADIPRLQGAFRGVNIKLMKCTGMHEAREMVTLARSLGMDTMIGCMTETSVAISAAAQLAPKMRWADLDGNILIANDCFSGMKLDEGRITLDLLPGIGVKPL</sequence>
<feature type="binding site" evidence="6">
    <location>
        <position position="258"/>
    </location>
    <ligand>
        <name>Mg(2+)</name>
        <dbReference type="ChEBI" id="CHEBI:18420"/>
    </ligand>
</feature>
<dbReference type="SUPFAM" id="SSF51604">
    <property type="entry name" value="Enolase C-terminal domain-like"/>
    <property type="match status" value="1"/>
</dbReference>
<dbReference type="InterPro" id="IPR036849">
    <property type="entry name" value="Enolase-like_C_sf"/>
</dbReference>
<reference evidence="9" key="2">
    <citation type="journal article" date="2021" name="PeerJ">
        <title>Extensive microbial diversity within the chicken gut microbiome revealed by metagenomics and culture.</title>
        <authorList>
            <person name="Gilroy R."/>
            <person name="Ravi A."/>
            <person name="Getino M."/>
            <person name="Pursley I."/>
            <person name="Horton D.L."/>
            <person name="Alikhan N.F."/>
            <person name="Baker D."/>
            <person name="Gharbi K."/>
            <person name="Hall N."/>
            <person name="Watson M."/>
            <person name="Adriaenssens E.M."/>
            <person name="Foster-Nyarko E."/>
            <person name="Jarju S."/>
            <person name="Secka A."/>
            <person name="Antonio M."/>
            <person name="Oren A."/>
            <person name="Chaudhuri R.R."/>
            <person name="La Ragione R."/>
            <person name="Hildebrand F."/>
            <person name="Pallen M.J."/>
        </authorList>
    </citation>
    <scope>NUCLEOTIDE SEQUENCE</scope>
    <source>
        <strain evidence="9">B3-1481</strain>
    </source>
</reference>
<feature type="active site" description="Proton acceptor; specific for (R)-substrate epimerization" evidence="5">
    <location>
        <position position="204"/>
    </location>
</feature>
<dbReference type="EMBL" id="JADILW010000005">
    <property type="protein sequence ID" value="MBO8479541.1"/>
    <property type="molecule type" value="Genomic_DNA"/>
</dbReference>
<evidence type="ECO:0000313" key="10">
    <source>
        <dbReference type="Proteomes" id="UP000823769"/>
    </source>
</evidence>
<dbReference type="Proteomes" id="UP000823769">
    <property type="component" value="Unassembled WGS sequence"/>
</dbReference>
<gene>
    <name evidence="9" type="ORF">IAB76_00295</name>
</gene>
<comment type="similarity">
    <text evidence="1 7">Belongs to the mandelate racemase/muconate lactonizing enzyme family.</text>
</comment>
<dbReference type="InterPro" id="IPR034603">
    <property type="entry name" value="Dipeptide_epimerase"/>
</dbReference>
<accession>A0A9D9IWI1</accession>